<evidence type="ECO:0000313" key="2">
    <source>
        <dbReference type="Proteomes" id="UP000288002"/>
    </source>
</evidence>
<reference evidence="1 2" key="1">
    <citation type="submission" date="2016-10" db="EMBL/GenBank/DDBJ databases">
        <title>Search of new enzymes for the oxidation of sulfur compounds.</title>
        <authorList>
            <person name="Novo A."/>
            <person name="Moreira I.S."/>
            <person name="Castro P.M."/>
        </authorList>
    </citation>
    <scope>NUCLEOTIDE SEQUENCE [LARGE SCALE GENOMIC DNA]</scope>
    <source>
        <strain evidence="1 2">A9</strain>
    </source>
</reference>
<protein>
    <submittedName>
        <fullName evidence="1">Uncharacterized protein</fullName>
    </submittedName>
</protein>
<evidence type="ECO:0000313" key="1">
    <source>
        <dbReference type="EMBL" id="RVD77054.1"/>
    </source>
</evidence>
<dbReference type="RefSeq" id="WP_164747867.1">
    <property type="nucleotide sequence ID" value="NZ_MKWS01000009.1"/>
</dbReference>
<dbReference type="EMBL" id="MKWS01000009">
    <property type="protein sequence ID" value="RVD77054.1"/>
    <property type="molecule type" value="Genomic_DNA"/>
</dbReference>
<gene>
    <name evidence="1" type="ORF">A9HBioS_3077</name>
</gene>
<dbReference type="AlphaFoldDB" id="A0AA94JHL6"/>
<sequence>MKIHATRHYTFKELLNRIDLEYWRVVEHDEMNYTFIPIKYWGGNP</sequence>
<accession>A0AA94JHL6</accession>
<dbReference type="Proteomes" id="UP000288002">
    <property type="component" value="Unassembled WGS sequence"/>
</dbReference>
<organism evidence="1 2">
    <name type="scientific">Pseudomonas koreensis</name>
    <dbReference type="NCBI Taxonomy" id="198620"/>
    <lineage>
        <taxon>Bacteria</taxon>
        <taxon>Pseudomonadati</taxon>
        <taxon>Pseudomonadota</taxon>
        <taxon>Gammaproteobacteria</taxon>
        <taxon>Pseudomonadales</taxon>
        <taxon>Pseudomonadaceae</taxon>
        <taxon>Pseudomonas</taxon>
    </lineage>
</organism>
<proteinExistence type="predicted"/>
<comment type="caution">
    <text evidence="1">The sequence shown here is derived from an EMBL/GenBank/DDBJ whole genome shotgun (WGS) entry which is preliminary data.</text>
</comment>
<name>A0AA94JHL6_9PSED</name>